<gene>
    <name evidence="1" type="ORF">BPP43_10465</name>
</gene>
<dbReference type="InterPro" id="IPR008838">
    <property type="entry name" value="Variable_surface_protein_TREHY"/>
</dbReference>
<dbReference type="AlphaFoldDB" id="A0A3B6VWI0"/>
<evidence type="ECO:0000313" key="1">
    <source>
        <dbReference type="EMBL" id="AGA67265.1"/>
    </source>
</evidence>
<dbReference type="GeneID" id="56439485"/>
<dbReference type="KEGG" id="bpip:BPP43_10465"/>
<evidence type="ECO:0000313" key="2">
    <source>
        <dbReference type="Proteomes" id="UP000010793"/>
    </source>
</evidence>
<accession>A0A3B6VWI0</accession>
<organism evidence="1 2">
    <name type="scientific">Brachyspira pilosicoli P43/6/78</name>
    <dbReference type="NCBI Taxonomy" id="1042417"/>
    <lineage>
        <taxon>Bacteria</taxon>
        <taxon>Pseudomonadati</taxon>
        <taxon>Spirochaetota</taxon>
        <taxon>Spirochaetia</taxon>
        <taxon>Brachyspirales</taxon>
        <taxon>Brachyspiraceae</taxon>
        <taxon>Brachyspira</taxon>
    </lineage>
</organism>
<dbReference type="Pfam" id="PF05540">
    <property type="entry name" value="Serpulina_VSP"/>
    <property type="match status" value="1"/>
</dbReference>
<protein>
    <submittedName>
        <fullName evidence="1">Putative variable surface protein VspH</fullName>
    </submittedName>
</protein>
<dbReference type="RefSeq" id="WP_015274839.1">
    <property type="nucleotide sequence ID" value="NC_019908.1"/>
</dbReference>
<dbReference type="Proteomes" id="UP000010793">
    <property type="component" value="Chromosome"/>
</dbReference>
<proteinExistence type="predicted"/>
<sequence length="423" mass="46768">MKRILMSILLMIVLSIQLFAYYKSDNMIDMLVHSNQMRIRTDRLGVLAGPRNWRFVAGLTGANIASGLILHNTGAPNTQQENTENNYKKGVDKFVPSALVAFGYDSDLFGIAAGYEFNWKSPTYMVHTPILHMTALNDSFRINIPISIGVGQKSYVNDKSLKGTMVISTAIEGRYYFAEDIPALSHLRFYFNYGNSTIKALDFKDASFTQQSVGGEFRMYFKILTENIKIEPIFRVRFDAALATTYKNIDEANRGSILDSYAVSAKGFIPDDPGGTGANIAAGGANASGTLQGGYIASIPSGYYAKEPYRLGLAIPVGFTATSADENISFYFEPALSLTIVNAKEIYTFGQHAWEDVASRHRRTNPFYAFGYVVYAELYIRPVKNLEWYTELQTGGSTVAGDLSTASSTTIVFNASTGITWYF</sequence>
<dbReference type="EMBL" id="CP002873">
    <property type="protein sequence ID" value="AGA67265.1"/>
    <property type="molecule type" value="Genomic_DNA"/>
</dbReference>
<reference evidence="1 2" key="1">
    <citation type="journal article" date="2013" name="Genome Announc.">
        <title>Complete Genome Sequence of the Porcine Strain Brachyspira pilosicoli P43/6/78(T.).</title>
        <authorList>
            <person name="Lin C."/>
            <person name="den Bakker H.C."/>
            <person name="Suzuki H."/>
            <person name="Lefebure T."/>
            <person name="Ponnala L."/>
            <person name="Sun Q."/>
            <person name="Stanhope M.J."/>
            <person name="Wiedmann M."/>
            <person name="Duhamel G.E."/>
        </authorList>
    </citation>
    <scope>NUCLEOTIDE SEQUENCE [LARGE SCALE GENOMIC DNA]</scope>
    <source>
        <strain evidence="1 2">P43/6/78</strain>
    </source>
</reference>
<keyword evidence="2" id="KW-1185">Reference proteome</keyword>
<name>A0A3B6VWI0_BRAPL</name>